<dbReference type="AlphaFoldDB" id="A0A6C0JCG9"/>
<reference evidence="1" key="1">
    <citation type="journal article" date="2020" name="Nature">
        <title>Giant virus diversity and host interactions through global metagenomics.</title>
        <authorList>
            <person name="Schulz F."/>
            <person name="Roux S."/>
            <person name="Paez-Espino D."/>
            <person name="Jungbluth S."/>
            <person name="Walsh D.A."/>
            <person name="Denef V.J."/>
            <person name="McMahon K.D."/>
            <person name="Konstantinidis K.T."/>
            <person name="Eloe-Fadrosh E.A."/>
            <person name="Kyrpides N.C."/>
            <person name="Woyke T."/>
        </authorList>
    </citation>
    <scope>NUCLEOTIDE SEQUENCE</scope>
    <source>
        <strain evidence="1">GVMAG-M-3300025880-76</strain>
    </source>
</reference>
<protein>
    <submittedName>
        <fullName evidence="1">Uncharacterized protein</fullName>
    </submittedName>
</protein>
<accession>A0A6C0JCG9</accession>
<proteinExistence type="predicted"/>
<name>A0A6C0JCG9_9ZZZZ</name>
<evidence type="ECO:0000313" key="1">
    <source>
        <dbReference type="EMBL" id="QHU02540.1"/>
    </source>
</evidence>
<dbReference type="EMBL" id="MN740360">
    <property type="protein sequence ID" value="QHU02540.1"/>
    <property type="molecule type" value="Genomic_DNA"/>
</dbReference>
<organism evidence="1">
    <name type="scientific">viral metagenome</name>
    <dbReference type="NCBI Taxonomy" id="1070528"/>
    <lineage>
        <taxon>unclassified sequences</taxon>
        <taxon>metagenomes</taxon>
        <taxon>organismal metagenomes</taxon>
    </lineage>
</organism>
<sequence>MKPEQNSLILKDIFNKKQNYRTYMQNNGYLLFSQLNICDDVRVLCIFCCKIYTYTSKEDVSVINATVICNTCGMSTIIPVITGTSVNIKTNLGLRLFMDECHDDYFISYYGNK</sequence>